<evidence type="ECO:0000313" key="6">
    <source>
        <dbReference type="EMBL" id="TDR40078.1"/>
    </source>
</evidence>
<dbReference type="AlphaFoldDB" id="A0A4R6YQG6"/>
<protein>
    <submittedName>
        <fullName evidence="6">RNA polymerase sigma factor (Sigma-70 family)</fullName>
    </submittedName>
</protein>
<dbReference type="RefSeq" id="WP_166654240.1">
    <property type="nucleotide sequence ID" value="NZ_SNZH01000014.1"/>
</dbReference>
<dbReference type="PANTHER" id="PTHR43133">
    <property type="entry name" value="RNA POLYMERASE ECF-TYPE SIGMA FACTO"/>
    <property type="match status" value="1"/>
</dbReference>
<evidence type="ECO:0000256" key="2">
    <source>
        <dbReference type="ARBA" id="ARBA00023015"/>
    </source>
</evidence>
<sequence>MPLAELVQRIGQGDRQAEDLFVQRFRNGIQQLVRRACRPRDPQVDDLAQDVVLIVLQHLRARQLDKPDALPAFIRSTVVLVCRAEYRKRGRRGDTLPIEAAATASDGEDPAANLHSAQLTDTIRDLLRHLPKLRDRELLQRFYLEEHSKEDVCRILGIDPSHFHRVAYRARERIREILESRGLGRPE</sequence>
<dbReference type="SUPFAM" id="SSF88946">
    <property type="entry name" value="Sigma2 domain of RNA polymerase sigma factors"/>
    <property type="match status" value="1"/>
</dbReference>
<reference evidence="6 7" key="1">
    <citation type="submission" date="2019-03" db="EMBL/GenBank/DDBJ databases">
        <title>Genomic Encyclopedia of Type Strains, Phase IV (KMG-IV): sequencing the most valuable type-strain genomes for metagenomic binning, comparative biology and taxonomic classification.</title>
        <authorList>
            <person name="Goeker M."/>
        </authorList>
    </citation>
    <scope>NUCLEOTIDE SEQUENCE [LARGE SCALE GENOMIC DNA]</scope>
    <source>
        <strain evidence="6 7">DSM 21667</strain>
    </source>
</reference>
<evidence type="ECO:0000256" key="1">
    <source>
        <dbReference type="ARBA" id="ARBA00010641"/>
    </source>
</evidence>
<evidence type="ECO:0000256" key="4">
    <source>
        <dbReference type="ARBA" id="ARBA00023125"/>
    </source>
</evidence>
<dbReference type="Proteomes" id="UP000295293">
    <property type="component" value="Unassembled WGS sequence"/>
</dbReference>
<dbReference type="EMBL" id="SNZH01000014">
    <property type="protein sequence ID" value="TDR40078.1"/>
    <property type="molecule type" value="Genomic_DNA"/>
</dbReference>
<dbReference type="Gene3D" id="1.10.10.10">
    <property type="entry name" value="Winged helix-like DNA-binding domain superfamily/Winged helix DNA-binding domain"/>
    <property type="match status" value="1"/>
</dbReference>
<keyword evidence="4" id="KW-0238">DNA-binding</keyword>
<keyword evidence="2" id="KW-0805">Transcription regulation</keyword>
<dbReference type="InterPro" id="IPR014284">
    <property type="entry name" value="RNA_pol_sigma-70_dom"/>
</dbReference>
<dbReference type="GO" id="GO:0006352">
    <property type="term" value="P:DNA-templated transcription initiation"/>
    <property type="evidence" value="ECO:0007669"/>
    <property type="project" value="InterPro"/>
</dbReference>
<dbReference type="GO" id="GO:0016987">
    <property type="term" value="F:sigma factor activity"/>
    <property type="evidence" value="ECO:0007669"/>
    <property type="project" value="UniProtKB-KW"/>
</dbReference>
<dbReference type="SUPFAM" id="SSF88659">
    <property type="entry name" value="Sigma3 and sigma4 domains of RNA polymerase sigma factors"/>
    <property type="match status" value="1"/>
</dbReference>
<accession>A0A4R6YQG6</accession>
<organism evidence="6 7">
    <name type="scientific">Tahibacter aquaticus</name>
    <dbReference type="NCBI Taxonomy" id="520092"/>
    <lineage>
        <taxon>Bacteria</taxon>
        <taxon>Pseudomonadati</taxon>
        <taxon>Pseudomonadota</taxon>
        <taxon>Gammaproteobacteria</taxon>
        <taxon>Lysobacterales</taxon>
        <taxon>Rhodanobacteraceae</taxon>
        <taxon>Tahibacter</taxon>
    </lineage>
</organism>
<keyword evidence="3" id="KW-0731">Sigma factor</keyword>
<keyword evidence="7" id="KW-1185">Reference proteome</keyword>
<proteinExistence type="inferred from homology"/>
<dbReference type="InterPro" id="IPR013324">
    <property type="entry name" value="RNA_pol_sigma_r3/r4-like"/>
</dbReference>
<dbReference type="InterPro" id="IPR039425">
    <property type="entry name" value="RNA_pol_sigma-70-like"/>
</dbReference>
<keyword evidence="5" id="KW-0804">Transcription</keyword>
<dbReference type="InterPro" id="IPR013325">
    <property type="entry name" value="RNA_pol_sigma_r2"/>
</dbReference>
<evidence type="ECO:0000313" key="7">
    <source>
        <dbReference type="Proteomes" id="UP000295293"/>
    </source>
</evidence>
<dbReference type="Gene3D" id="1.10.1740.10">
    <property type="match status" value="1"/>
</dbReference>
<comment type="caution">
    <text evidence="6">The sequence shown here is derived from an EMBL/GenBank/DDBJ whole genome shotgun (WGS) entry which is preliminary data.</text>
</comment>
<gene>
    <name evidence="6" type="ORF">DFR29_114130</name>
</gene>
<dbReference type="InterPro" id="IPR036388">
    <property type="entry name" value="WH-like_DNA-bd_sf"/>
</dbReference>
<comment type="similarity">
    <text evidence="1">Belongs to the sigma-70 factor family. ECF subfamily.</text>
</comment>
<dbReference type="NCBIfam" id="TIGR02937">
    <property type="entry name" value="sigma70-ECF"/>
    <property type="match status" value="1"/>
</dbReference>
<evidence type="ECO:0000256" key="3">
    <source>
        <dbReference type="ARBA" id="ARBA00023082"/>
    </source>
</evidence>
<dbReference type="GO" id="GO:0003677">
    <property type="term" value="F:DNA binding"/>
    <property type="evidence" value="ECO:0007669"/>
    <property type="project" value="UniProtKB-KW"/>
</dbReference>
<evidence type="ECO:0000256" key="5">
    <source>
        <dbReference type="ARBA" id="ARBA00023163"/>
    </source>
</evidence>
<dbReference type="PANTHER" id="PTHR43133:SF8">
    <property type="entry name" value="RNA POLYMERASE SIGMA FACTOR HI_1459-RELATED"/>
    <property type="match status" value="1"/>
</dbReference>
<name>A0A4R6YQG6_9GAMM</name>